<name>A0A0G4EXF1_VITBC</name>
<dbReference type="InParanoid" id="A0A0G4EXF1"/>
<dbReference type="VEuPathDB" id="CryptoDB:Vbra_1551"/>
<gene>
    <name evidence="1" type="ORF">Vbra_1551</name>
</gene>
<dbReference type="EMBL" id="CDMY01000342">
    <property type="protein sequence ID" value="CEM03478.1"/>
    <property type="molecule type" value="Genomic_DNA"/>
</dbReference>
<protein>
    <submittedName>
        <fullName evidence="1">Uncharacterized protein</fullName>
    </submittedName>
</protein>
<accession>A0A0G4EXF1</accession>
<dbReference type="AlphaFoldDB" id="A0A0G4EXF1"/>
<sequence length="435" mass="48251">MAMRRGAGWRHWTAYLHRRLAENAAKLKRARKIGPSGVELFRFVKITTEFSTLKALHLLEELGDWSRWELFLVLAMALQFEGVPITMDEAVLSDCQLFGHSSLPEAVAQLDVFGRLISVPGASQPADPPHLGIQIDDNADREDGYEQSVVVGCAEDDDNELLEEIERELEGGMTESDSGWTIAVHTDNQELRAWYKESEAGFEENPVGDFFIKGPLAEMEGIVDASSSYGGGGLYGRCKFTELMQLYLFHCGRTSPPPSSPTHSPAIAPHPPLPPIPPIPTTRSVCCRGKITCATLFPLFDFFVTQALPMKTRSILLDEQHIREAPHGSRRGERRQAFLLTSLALVGSGQSEQPAVVAVLDVVRLFKRLKDRVAHGRFLQAEPHAVRFALSFYRRHDAPQAADGKAGLRDLIDRLRELAGSSFETGDRCKHRVSG</sequence>
<dbReference type="Proteomes" id="UP000041254">
    <property type="component" value="Unassembled WGS sequence"/>
</dbReference>
<reference evidence="1 2" key="1">
    <citation type="submission" date="2014-11" db="EMBL/GenBank/DDBJ databases">
        <authorList>
            <person name="Zhu J."/>
            <person name="Qi W."/>
            <person name="Song R."/>
        </authorList>
    </citation>
    <scope>NUCLEOTIDE SEQUENCE [LARGE SCALE GENOMIC DNA]</scope>
</reference>
<proteinExistence type="predicted"/>
<evidence type="ECO:0000313" key="2">
    <source>
        <dbReference type="Proteomes" id="UP000041254"/>
    </source>
</evidence>
<organism evidence="1 2">
    <name type="scientific">Vitrella brassicaformis (strain CCMP3155)</name>
    <dbReference type="NCBI Taxonomy" id="1169540"/>
    <lineage>
        <taxon>Eukaryota</taxon>
        <taxon>Sar</taxon>
        <taxon>Alveolata</taxon>
        <taxon>Colpodellida</taxon>
        <taxon>Vitrellaceae</taxon>
        <taxon>Vitrella</taxon>
    </lineage>
</organism>
<keyword evidence="2" id="KW-1185">Reference proteome</keyword>
<evidence type="ECO:0000313" key="1">
    <source>
        <dbReference type="EMBL" id="CEM03478.1"/>
    </source>
</evidence>